<dbReference type="InterPro" id="IPR050357">
    <property type="entry name" value="Arrestin_domain-protein"/>
</dbReference>
<dbReference type="SMART" id="SM01017">
    <property type="entry name" value="Arrestin_C"/>
    <property type="match status" value="1"/>
</dbReference>
<dbReference type="OrthoDB" id="2333384at2759"/>
<dbReference type="GeneID" id="108084089"/>
<dbReference type="SUPFAM" id="SSF81296">
    <property type="entry name" value="E set domains"/>
    <property type="match status" value="2"/>
</dbReference>
<organism evidence="4 5">
    <name type="scientific">Drosophila kikkawai</name>
    <name type="common">Fruit fly</name>
    <dbReference type="NCBI Taxonomy" id="30033"/>
    <lineage>
        <taxon>Eukaryota</taxon>
        <taxon>Metazoa</taxon>
        <taxon>Ecdysozoa</taxon>
        <taxon>Arthropoda</taxon>
        <taxon>Hexapoda</taxon>
        <taxon>Insecta</taxon>
        <taxon>Pterygota</taxon>
        <taxon>Neoptera</taxon>
        <taxon>Endopterygota</taxon>
        <taxon>Diptera</taxon>
        <taxon>Brachycera</taxon>
        <taxon>Muscomorpha</taxon>
        <taxon>Ephydroidea</taxon>
        <taxon>Drosophilidae</taxon>
        <taxon>Drosophila</taxon>
        <taxon>Sophophora</taxon>
    </lineage>
</organism>
<evidence type="ECO:0000259" key="3">
    <source>
        <dbReference type="SMART" id="SM01017"/>
    </source>
</evidence>
<protein>
    <submittedName>
        <fullName evidence="5">Arrestin domain-containing protein 1 isoform X1</fullName>
    </submittedName>
</protein>
<accession>A0A6P4J2L6</accession>
<keyword evidence="2" id="KW-0716">Sensory transduction</keyword>
<sequence>MLINCEFNLSRAAAIYYCGERISGSLTVTVGGKKPFPLEGVNITLYGTSTVHWRESDPGPPQIEHNDSARQVECAKVDYKGGKVHINETKNLVGRLVLPPGPKDLGPFEFQLPESLPATCSVPHGRVEYILKVVIERRSKHSKSFEQRLVVRRSLEFADLKPQIKKTSTLSLSLPRSVFVPGQNVGFEVDSRDGVLDILTRLYQSITYQSSVPENRTKTVKKVLAECSRLKGDLRLPLTAPIMSHPDQFGPIHISYFIEAYNFVDPPLRLPLFVATVAPPTHFPCIEYSRLCFVNLALSHGDWLSPINQLLAQSCSREIGALALNKHCEGIRLLKGPKRKQSYVQLALRYFHKKVLP</sequence>
<dbReference type="OMA" id="CEFNLSR"/>
<evidence type="ECO:0000313" key="5">
    <source>
        <dbReference type="RefSeq" id="XP_017035602.1"/>
    </source>
</evidence>
<dbReference type="GO" id="GO:0005737">
    <property type="term" value="C:cytoplasm"/>
    <property type="evidence" value="ECO:0007669"/>
    <property type="project" value="TreeGrafter"/>
</dbReference>
<dbReference type="InterPro" id="IPR014752">
    <property type="entry name" value="Arrestin-like_C"/>
</dbReference>
<feature type="domain" description="Arrestin C-terminal-like" evidence="3">
    <location>
        <begin position="164"/>
        <end position="279"/>
    </location>
</feature>
<dbReference type="InterPro" id="IPR011021">
    <property type="entry name" value="Arrestin-like_N"/>
</dbReference>
<comment type="similarity">
    <text evidence="1">Belongs to the arrestin family.</text>
</comment>
<evidence type="ECO:0000256" key="1">
    <source>
        <dbReference type="ARBA" id="ARBA00005298"/>
    </source>
</evidence>
<keyword evidence="4" id="KW-1185">Reference proteome</keyword>
<dbReference type="AlphaFoldDB" id="A0A6P4J2L6"/>
<dbReference type="InterPro" id="IPR011022">
    <property type="entry name" value="Arrestin_C-like"/>
</dbReference>
<evidence type="ECO:0000256" key="2">
    <source>
        <dbReference type="ARBA" id="ARBA00022606"/>
    </source>
</evidence>
<dbReference type="PANTHER" id="PTHR11188:SF167">
    <property type="entry name" value="ARRESTIN C-TERMINAL-LIKE DOMAIN-CONTAINING PROTEIN-RELATED"/>
    <property type="match status" value="1"/>
</dbReference>
<name>A0A6P4J2L6_DROKI</name>
<dbReference type="InterPro" id="IPR014756">
    <property type="entry name" value="Ig_E-set"/>
</dbReference>
<reference evidence="5" key="1">
    <citation type="submission" date="2025-08" db="UniProtKB">
        <authorList>
            <consortium name="RefSeq"/>
        </authorList>
    </citation>
    <scope>IDENTIFICATION</scope>
    <source>
        <strain evidence="5">14028-0561.14</strain>
        <tissue evidence="5">Whole fly</tissue>
    </source>
</reference>
<gene>
    <name evidence="5" type="primary">LOC108084089</name>
</gene>
<proteinExistence type="inferred from homology"/>
<dbReference type="Gene3D" id="2.60.40.640">
    <property type="match status" value="1"/>
</dbReference>
<evidence type="ECO:0000313" key="4">
    <source>
        <dbReference type="Proteomes" id="UP001652661"/>
    </source>
</evidence>
<dbReference type="Pfam" id="PF00339">
    <property type="entry name" value="Arrestin_N"/>
    <property type="match status" value="1"/>
</dbReference>
<dbReference type="PANTHER" id="PTHR11188">
    <property type="entry name" value="ARRESTIN DOMAIN CONTAINING PROTEIN"/>
    <property type="match status" value="1"/>
</dbReference>
<dbReference type="RefSeq" id="XP_017035602.1">
    <property type="nucleotide sequence ID" value="XM_017180113.3"/>
</dbReference>
<dbReference type="GO" id="GO:0015031">
    <property type="term" value="P:protein transport"/>
    <property type="evidence" value="ECO:0007669"/>
    <property type="project" value="TreeGrafter"/>
</dbReference>
<dbReference type="Proteomes" id="UP001652661">
    <property type="component" value="Chromosome 3R"/>
</dbReference>